<dbReference type="NCBIfam" id="TIGR00107">
    <property type="entry name" value="deoD"/>
    <property type="match status" value="1"/>
</dbReference>
<dbReference type="SUPFAM" id="SSF53167">
    <property type="entry name" value="Purine and uridine phosphorylases"/>
    <property type="match status" value="1"/>
</dbReference>
<dbReference type="PANTHER" id="PTHR43691">
    <property type="entry name" value="URIDINE PHOSPHORYLASE"/>
    <property type="match status" value="1"/>
</dbReference>
<dbReference type="CDD" id="cd09006">
    <property type="entry name" value="PNP_EcPNPI-like"/>
    <property type="match status" value="1"/>
</dbReference>
<comment type="similarity">
    <text evidence="4">Belongs to the PNP/UDP phosphorylase family.</text>
</comment>
<dbReference type="Pfam" id="PF01048">
    <property type="entry name" value="PNP_UDP_1"/>
    <property type="match status" value="1"/>
</dbReference>
<dbReference type="GO" id="GO:0006218">
    <property type="term" value="P:uridine catabolic process"/>
    <property type="evidence" value="ECO:0007669"/>
    <property type="project" value="TreeGrafter"/>
</dbReference>
<dbReference type="EC" id="2.4.2.1" evidence="4"/>
<dbReference type="HAMAP" id="MF_01627">
    <property type="entry name" value="Pur_nucleosid_phosp"/>
    <property type="match status" value="1"/>
</dbReference>
<dbReference type="NCBIfam" id="NF004489">
    <property type="entry name" value="PRK05819.1"/>
    <property type="match status" value="1"/>
</dbReference>
<feature type="binding site" description="in other chain" evidence="4">
    <location>
        <begin position="210"/>
        <end position="211"/>
    </location>
    <ligand>
        <name>a purine D-ribonucleoside</name>
        <dbReference type="ChEBI" id="CHEBI:142355"/>
        <note>ligand shared between dimeric partners</note>
    </ligand>
</feature>
<dbReference type="GO" id="GO:0042278">
    <property type="term" value="P:purine nucleoside metabolic process"/>
    <property type="evidence" value="ECO:0007669"/>
    <property type="project" value="UniProtKB-UniRule"/>
</dbReference>
<organism evidence="6 7">
    <name type="scientific">Candidatus Aphodomorpha intestinavium</name>
    <dbReference type="NCBI Taxonomy" id="2840672"/>
    <lineage>
        <taxon>Bacteria</taxon>
        <taxon>Bacillati</taxon>
        <taxon>Bacillota</taxon>
        <taxon>Clostridia</taxon>
        <taxon>Eubacteriales</taxon>
        <taxon>Candidatus Aphodomorpha</taxon>
    </lineage>
</organism>
<proteinExistence type="inferred from homology"/>
<feature type="active site" description="Proton donor" evidence="4">
    <location>
        <position position="211"/>
    </location>
</feature>
<dbReference type="GO" id="GO:0005829">
    <property type="term" value="C:cytosol"/>
    <property type="evidence" value="ECO:0007669"/>
    <property type="project" value="TreeGrafter"/>
</dbReference>
<dbReference type="EMBL" id="DVNZ01000022">
    <property type="protein sequence ID" value="HIU93647.1"/>
    <property type="molecule type" value="Genomic_DNA"/>
</dbReference>
<feature type="binding site" description="in other chain" evidence="4">
    <location>
        <begin position="92"/>
        <end position="95"/>
    </location>
    <ligand>
        <name>phosphate</name>
        <dbReference type="ChEBI" id="CHEBI:43474"/>
        <note>ligand shared between dimeric partners</note>
    </ligand>
</feature>
<feature type="site" description="Important for catalytic activity" evidence="4">
    <location>
        <position position="224"/>
    </location>
</feature>
<dbReference type="InterPro" id="IPR035994">
    <property type="entry name" value="Nucleoside_phosphorylase_sf"/>
</dbReference>
<reference evidence="6" key="1">
    <citation type="submission" date="2020-10" db="EMBL/GenBank/DDBJ databases">
        <authorList>
            <person name="Gilroy R."/>
        </authorList>
    </citation>
    <scope>NUCLEOTIDE SEQUENCE</scope>
    <source>
        <strain evidence="6">ChiGjej2B2-16831</strain>
    </source>
</reference>
<comment type="catalytic activity">
    <reaction evidence="3">
        <text>uridine + phosphate = alpha-D-ribose 1-phosphate + uracil</text>
        <dbReference type="Rhea" id="RHEA:24388"/>
        <dbReference type="ChEBI" id="CHEBI:16704"/>
        <dbReference type="ChEBI" id="CHEBI:17568"/>
        <dbReference type="ChEBI" id="CHEBI:43474"/>
        <dbReference type="ChEBI" id="CHEBI:57720"/>
        <dbReference type="EC" id="2.4.2.3"/>
    </reaction>
</comment>
<dbReference type="Gene3D" id="3.40.50.1580">
    <property type="entry name" value="Nucleoside phosphorylase domain"/>
    <property type="match status" value="1"/>
</dbReference>
<feature type="binding site" description="in other chain" evidence="4">
    <location>
        <position position="29"/>
    </location>
    <ligand>
        <name>phosphate</name>
        <dbReference type="ChEBI" id="CHEBI:43474"/>
        <note>ligand shared between dimeric partners</note>
    </ligand>
</feature>
<dbReference type="PANTHER" id="PTHR43691:SF11">
    <property type="entry name" value="FI09636P-RELATED"/>
    <property type="match status" value="1"/>
</dbReference>
<evidence type="ECO:0000313" key="6">
    <source>
        <dbReference type="EMBL" id="HIU93647.1"/>
    </source>
</evidence>
<feature type="binding site" evidence="4">
    <location>
        <position position="9"/>
    </location>
    <ligand>
        <name>a purine D-ribonucleoside</name>
        <dbReference type="ChEBI" id="CHEBI:142355"/>
        <note>ligand shared between dimeric partners</note>
    </ligand>
</feature>
<dbReference type="GO" id="GO:0004850">
    <property type="term" value="F:uridine phosphorylase activity"/>
    <property type="evidence" value="ECO:0007669"/>
    <property type="project" value="UniProtKB-EC"/>
</dbReference>
<dbReference type="Proteomes" id="UP000824128">
    <property type="component" value="Unassembled WGS sequence"/>
</dbReference>
<comment type="catalytic activity">
    <reaction evidence="4">
        <text>a purine 2'-deoxy-D-ribonucleoside + phosphate = a purine nucleobase + 2-deoxy-alpha-D-ribose 1-phosphate</text>
        <dbReference type="Rhea" id="RHEA:36431"/>
        <dbReference type="ChEBI" id="CHEBI:26386"/>
        <dbReference type="ChEBI" id="CHEBI:43474"/>
        <dbReference type="ChEBI" id="CHEBI:57259"/>
        <dbReference type="ChEBI" id="CHEBI:142361"/>
        <dbReference type="EC" id="2.4.2.1"/>
    </reaction>
</comment>
<dbReference type="GO" id="GO:0004731">
    <property type="term" value="F:purine-nucleoside phosphorylase activity"/>
    <property type="evidence" value="ECO:0007669"/>
    <property type="project" value="UniProtKB-UniRule"/>
</dbReference>
<feature type="binding site" evidence="4">
    <location>
        <position position="48"/>
    </location>
    <ligand>
        <name>phosphate</name>
        <dbReference type="ChEBI" id="CHEBI:43474"/>
        <note>ligand shared between dimeric partners</note>
    </ligand>
</feature>
<evidence type="ECO:0000259" key="5">
    <source>
        <dbReference type="Pfam" id="PF01048"/>
    </source>
</evidence>
<dbReference type="AlphaFoldDB" id="A0A9D1N1Z5"/>
<keyword evidence="2 4" id="KW-0808">Transferase</keyword>
<gene>
    <name evidence="4 6" type="primary">deoD</name>
    <name evidence="6" type="ORF">IAD24_00670</name>
</gene>
<feature type="binding site" description="in other chain" evidence="4">
    <location>
        <begin position="186"/>
        <end position="188"/>
    </location>
    <ligand>
        <name>a purine D-ribonucleoside</name>
        <dbReference type="ChEBI" id="CHEBI:142355"/>
        <note>ligand shared between dimeric partners</note>
    </ligand>
</feature>
<feature type="binding site" description="in other chain" evidence="4">
    <location>
        <position position="25"/>
    </location>
    <ligand>
        <name>phosphate</name>
        <dbReference type="ChEBI" id="CHEBI:43474"/>
        <note>ligand shared between dimeric partners</note>
    </ligand>
</feature>
<comment type="function">
    <text evidence="4">Catalyzes the reversible phosphorolytic breakdown of the N-glycosidic bond in the beta-(deoxy)ribonucleoside molecules, with the formation of the corresponding free purine bases and pentose-1-phosphate.</text>
</comment>
<evidence type="ECO:0000256" key="4">
    <source>
        <dbReference type="HAMAP-Rule" id="MF_01627"/>
    </source>
</evidence>
<evidence type="ECO:0000256" key="3">
    <source>
        <dbReference type="ARBA" id="ARBA00048447"/>
    </source>
</evidence>
<evidence type="ECO:0000256" key="1">
    <source>
        <dbReference type="ARBA" id="ARBA00022676"/>
    </source>
</evidence>
<keyword evidence="1 4" id="KW-0328">Glycosyltransferase</keyword>
<evidence type="ECO:0000313" key="7">
    <source>
        <dbReference type="Proteomes" id="UP000824128"/>
    </source>
</evidence>
<comment type="catalytic activity">
    <reaction evidence="4">
        <text>a purine D-ribonucleoside + phosphate = a purine nucleobase + alpha-D-ribose 1-phosphate</text>
        <dbReference type="Rhea" id="RHEA:19805"/>
        <dbReference type="ChEBI" id="CHEBI:26386"/>
        <dbReference type="ChEBI" id="CHEBI:43474"/>
        <dbReference type="ChEBI" id="CHEBI:57720"/>
        <dbReference type="ChEBI" id="CHEBI:142355"/>
        <dbReference type="EC" id="2.4.2.1"/>
    </reaction>
</comment>
<accession>A0A9D1N1Z5</accession>
<sequence>MTNANLTPHIACAPEDFAKTVLMPGDPLRAKFIAETYLTDRELVNNVRGVQGYTGYFEGKRVSVMASGMGMPAMGIYSYELYNIFGVERIIRVGSAGAIDPSLQLFDLVLGQGACTDSRYPAQFAPEGGTFAPIADYALLSAAAHECARRGLRYRVGNLFSSDSFYGESGKAGTLAWRRLGVLAVEMESAALYANAARAGKQALCICTISDLLESGAVTTAQQRQTAFHDMMQVALAIA</sequence>
<feature type="domain" description="Nucleoside phosphorylase" evidence="5">
    <location>
        <begin position="20"/>
        <end position="228"/>
    </location>
</feature>
<evidence type="ECO:0000256" key="2">
    <source>
        <dbReference type="ARBA" id="ARBA00022679"/>
    </source>
</evidence>
<protein>
    <recommendedName>
        <fullName evidence="4">Purine nucleoside phosphorylase DeoD-type</fullName>
        <shortName evidence="4">PNP</shortName>
        <ecNumber evidence="4">2.4.2.1</ecNumber>
    </recommendedName>
</protein>
<dbReference type="InterPro" id="IPR000845">
    <property type="entry name" value="Nucleoside_phosphorylase_d"/>
</dbReference>
<name>A0A9D1N1Z5_9FIRM</name>
<dbReference type="InterPro" id="IPR004402">
    <property type="entry name" value="DeoD-type"/>
</dbReference>
<comment type="caution">
    <text evidence="6">The sequence shown here is derived from an EMBL/GenBank/DDBJ whole genome shotgun (WGS) entry which is preliminary data.</text>
</comment>
<reference evidence="6" key="2">
    <citation type="journal article" date="2021" name="PeerJ">
        <title>Extensive microbial diversity within the chicken gut microbiome revealed by metagenomics and culture.</title>
        <authorList>
            <person name="Gilroy R."/>
            <person name="Ravi A."/>
            <person name="Getino M."/>
            <person name="Pursley I."/>
            <person name="Horton D.L."/>
            <person name="Alikhan N.F."/>
            <person name="Baker D."/>
            <person name="Gharbi K."/>
            <person name="Hall N."/>
            <person name="Watson M."/>
            <person name="Adriaenssens E.M."/>
            <person name="Foster-Nyarko E."/>
            <person name="Jarju S."/>
            <person name="Secka A."/>
            <person name="Antonio M."/>
            <person name="Oren A."/>
            <person name="Chaudhuri R.R."/>
            <person name="La Ragione R."/>
            <person name="Hildebrand F."/>
            <person name="Pallen M.J."/>
        </authorList>
    </citation>
    <scope>NUCLEOTIDE SEQUENCE</scope>
    <source>
        <strain evidence="6">ChiGjej2B2-16831</strain>
    </source>
</reference>
<comment type="subunit">
    <text evidence="4">Homohexamer; trimer of homodimers.</text>
</comment>